<dbReference type="InterPro" id="IPR036047">
    <property type="entry name" value="F-box-like_dom_sf"/>
</dbReference>
<evidence type="ECO:0000313" key="3">
    <source>
        <dbReference type="Proteomes" id="UP000054018"/>
    </source>
</evidence>
<reference evidence="3" key="2">
    <citation type="submission" date="2015-01" db="EMBL/GenBank/DDBJ databases">
        <title>Evolutionary Origins and Diversification of the Mycorrhizal Mutualists.</title>
        <authorList>
            <consortium name="DOE Joint Genome Institute"/>
            <consortium name="Mycorrhizal Genomics Consortium"/>
            <person name="Kohler A."/>
            <person name="Kuo A."/>
            <person name="Nagy L.G."/>
            <person name="Floudas D."/>
            <person name="Copeland A."/>
            <person name="Barry K.W."/>
            <person name="Cichocki N."/>
            <person name="Veneault-Fourrey C."/>
            <person name="LaButti K."/>
            <person name="Lindquist E.A."/>
            <person name="Lipzen A."/>
            <person name="Lundell T."/>
            <person name="Morin E."/>
            <person name="Murat C."/>
            <person name="Riley R."/>
            <person name="Ohm R."/>
            <person name="Sun H."/>
            <person name="Tunlid A."/>
            <person name="Henrissat B."/>
            <person name="Grigoriev I.V."/>
            <person name="Hibbett D.S."/>
            <person name="Martin F."/>
        </authorList>
    </citation>
    <scope>NUCLEOTIDE SEQUENCE [LARGE SCALE GENOMIC DNA]</scope>
    <source>
        <strain evidence="3">441</strain>
    </source>
</reference>
<proteinExistence type="predicted"/>
<dbReference type="OrthoDB" id="2794631at2759"/>
<dbReference type="Pfam" id="PF12937">
    <property type="entry name" value="F-box-like"/>
    <property type="match status" value="1"/>
</dbReference>
<dbReference type="SUPFAM" id="SSF81383">
    <property type="entry name" value="F-box domain"/>
    <property type="match status" value="1"/>
</dbReference>
<dbReference type="InterPro" id="IPR001810">
    <property type="entry name" value="F-box_dom"/>
</dbReference>
<organism evidence="2 3">
    <name type="scientific">Pisolithus microcarpus 441</name>
    <dbReference type="NCBI Taxonomy" id="765257"/>
    <lineage>
        <taxon>Eukaryota</taxon>
        <taxon>Fungi</taxon>
        <taxon>Dikarya</taxon>
        <taxon>Basidiomycota</taxon>
        <taxon>Agaricomycotina</taxon>
        <taxon>Agaricomycetes</taxon>
        <taxon>Agaricomycetidae</taxon>
        <taxon>Boletales</taxon>
        <taxon>Sclerodermatineae</taxon>
        <taxon>Pisolithaceae</taxon>
        <taxon>Pisolithus</taxon>
    </lineage>
</organism>
<evidence type="ECO:0000313" key="2">
    <source>
        <dbReference type="EMBL" id="KIK25654.1"/>
    </source>
</evidence>
<sequence length="268" mass="30827">MHPCLLVDDILRLVFQYIEDRTTLCALARTCRTFNEPASDLIWETLSNVKLIMQNLSCEWNSCEGRYPVTPYYKLLPSCGQVETHHQQYLTQSRLLSDNDWSIVRRIPSHVRRLHFHPFPIIGDIPPWFSFLTSPPDPSFFSPNLYSLTLGVPLDHRRASNTEDIHATFHMIARLFRLLLRPRLSTLRLGICGAFYPYLVLPSVPRLCPNIRMLSIEEPEIRWGKRSIPDEVVYLFSGVVSELCDLEIVASDAMSWDLLSSLALAKAL</sequence>
<name>A0A0C9ZI32_9AGAM</name>
<dbReference type="HOGENOM" id="CLU_1038694_0_0_1"/>
<dbReference type="AlphaFoldDB" id="A0A0C9ZI32"/>
<feature type="domain" description="F-box" evidence="1">
    <location>
        <begin position="8"/>
        <end position="46"/>
    </location>
</feature>
<accession>A0A0C9ZI32</accession>
<dbReference type="EMBL" id="KN833706">
    <property type="protein sequence ID" value="KIK25654.1"/>
    <property type="molecule type" value="Genomic_DNA"/>
</dbReference>
<keyword evidence="3" id="KW-1185">Reference proteome</keyword>
<gene>
    <name evidence="2" type="ORF">PISMIDRAFT_332276</name>
</gene>
<dbReference type="Proteomes" id="UP000054018">
    <property type="component" value="Unassembled WGS sequence"/>
</dbReference>
<protein>
    <recommendedName>
        <fullName evidence="1">F-box domain-containing protein</fullName>
    </recommendedName>
</protein>
<evidence type="ECO:0000259" key="1">
    <source>
        <dbReference type="Pfam" id="PF12937"/>
    </source>
</evidence>
<reference evidence="2 3" key="1">
    <citation type="submission" date="2014-04" db="EMBL/GenBank/DDBJ databases">
        <authorList>
            <consortium name="DOE Joint Genome Institute"/>
            <person name="Kuo A."/>
            <person name="Kohler A."/>
            <person name="Costa M.D."/>
            <person name="Nagy L.G."/>
            <person name="Floudas D."/>
            <person name="Copeland A."/>
            <person name="Barry K.W."/>
            <person name="Cichocki N."/>
            <person name="Veneault-Fourrey C."/>
            <person name="LaButti K."/>
            <person name="Lindquist E.A."/>
            <person name="Lipzen A."/>
            <person name="Lundell T."/>
            <person name="Morin E."/>
            <person name="Murat C."/>
            <person name="Sun H."/>
            <person name="Tunlid A."/>
            <person name="Henrissat B."/>
            <person name="Grigoriev I.V."/>
            <person name="Hibbett D.S."/>
            <person name="Martin F."/>
            <person name="Nordberg H.P."/>
            <person name="Cantor M.N."/>
            <person name="Hua S.X."/>
        </authorList>
    </citation>
    <scope>NUCLEOTIDE SEQUENCE [LARGE SCALE GENOMIC DNA]</scope>
    <source>
        <strain evidence="2 3">441</strain>
    </source>
</reference>